<reference evidence="20 21" key="1">
    <citation type="submission" date="2016-07" db="EMBL/GenBank/DDBJ databases">
        <title>Pervasive Adenine N6-methylation of Active Genes in Fungi.</title>
        <authorList>
            <consortium name="DOE Joint Genome Institute"/>
            <person name="Mondo S.J."/>
            <person name="Dannebaum R.O."/>
            <person name="Kuo R.C."/>
            <person name="Labutti K."/>
            <person name="Haridas S."/>
            <person name="Kuo A."/>
            <person name="Salamov A."/>
            <person name="Ahrendt S.R."/>
            <person name="Lipzen A."/>
            <person name="Sullivan W."/>
            <person name="Andreopoulos W.B."/>
            <person name="Clum A."/>
            <person name="Lindquist E."/>
            <person name="Daum C."/>
            <person name="Ramamoorthy G.K."/>
            <person name="Gryganskyi A."/>
            <person name="Culley D."/>
            <person name="Magnuson J.K."/>
            <person name="James T.Y."/>
            <person name="O'Malley M.A."/>
            <person name="Stajich J.E."/>
            <person name="Spatafora J.W."/>
            <person name="Visel A."/>
            <person name="Grigoriev I.V."/>
        </authorList>
    </citation>
    <scope>NUCLEOTIDE SEQUENCE [LARGE SCALE GENOMIC DNA]</scope>
    <source>
        <strain evidence="20 21">NRRL 3116</strain>
    </source>
</reference>
<evidence type="ECO:0000256" key="11">
    <source>
        <dbReference type="ARBA" id="ARBA00023065"/>
    </source>
</evidence>
<feature type="compositionally biased region" description="Low complexity" evidence="17">
    <location>
        <begin position="195"/>
        <end position="205"/>
    </location>
</feature>
<dbReference type="OrthoDB" id="416585at2759"/>
<evidence type="ECO:0000256" key="6">
    <source>
        <dbReference type="ARBA" id="ARBA00022673"/>
    </source>
</evidence>
<evidence type="ECO:0000256" key="3">
    <source>
        <dbReference type="ARBA" id="ARBA00022475"/>
    </source>
</evidence>
<feature type="transmembrane region" description="Helical" evidence="18">
    <location>
        <begin position="660"/>
        <end position="683"/>
    </location>
</feature>
<sequence length="2343" mass="264500">MSMNHETDPTATSISTTDPANNNDNNVDTEADQPPSLNIVNTTSPHSISLQQQQQQHCSLKDPLYSSSGSYAVTSTPLPRQSRLFLQAPGQYSQLSSLNHHSSNSDNSRSNNNPELLPGPIAPSSPPHLNLLDNSGQQHHHQHHVVFSNISPNHSQESFNDAERLSENEGLLPRRRRSSFKIDDNPSATLKLRSRSVASRSSTSSMRDRVVHFPESPNISLVGSRRSSMIQNRSSIAGPSGGSSGAGSGGEHSSGGWISGISEVMASVSSRVVNTRAQEQLVRSISFSHPEQIESDLADHSRSNQRGSFHSEAVQPSTDVPPWVAVASSIHGVGSDHGSIRNLRRSASKRSSSSHGAAGTANLGAHSSQQDQLGPLHTTGNSRSGSGSHLGKSTQDEESVFTPGGFSHRGSDKMRLEGRSFMLFSPENPVRLWLASILMSKYTDPFILVVILAQWIFFVVTPTTFEAKNVFGTYWTHYGLLAVNILYTLEIMAKAIVYGFIFDRNGFQWKRWVPKRIHHFFISEKRASMKPKPVVLEKHEHAHSLARTNSVLSQASTLEKSKAQTNQATAALTAEEKIESSGSNFETDAQPAHAPFFRSYYNRLDGVVVISYWIDFAFMMTGVQKVYIFKAISALRPLRLLSLTEGTSTIIDSLSMSAPLLLTILGFIFFFFLILSLIGLLVFQGATSRRCAVQDEDDPTSWSPVLPEVICGGYWSNGTILGIVNYVGQGDGDDSSPRSSGMICPEGQVCVQFDNYNPSRGLVSFDNFFFSLLTVFTISSMEGWTDVQYWVMDGDSRWAAIFFCAVIFLMSFLLIPLFIAGITYSFGAVRAEKRHSAFSNKIRSTRTLLDTEEGWQFEDQIHEVRSPFRQWLIRVVNDPWFPIAGTVLVFFDLVVMCFRRYDSSPAALDWINNAETAFTFLFLLEICVRVAGHSTWHQFWKRKSNKFDLFLAITTMIILLPSVQNWEWHRYLTVFQVLRAYRLIPAIPGVRDLMNSVIGSATGMLNLLLITFMFLLVCAPIPMMLFGGEMVSDEEQPVNFDDLGQSFISLFIILTGENWVEIMYEGLDAHQETYKQIYGVIFFVVYYCASHYVLLNLFIAIVLEHFDLDEDEKYKKQLEIYFETHQKAKIDRTRSVFQYLNPYAYLPARPQTLSVNGLSVDQTVSIRKNVFRQFLEGDTAPVTTEIIESKPRLILWLEGIRDYWFPTQAQLEEVNGRKLLSKGQKAQLNQLNGGISGFGKVQDEIDANLERLDADLEKITWDRDRFFEDPQALETLTPEGYRKAKDREKAYADVHYAELQEFLEAHPLYDRSLFIFPSNNRFRQWCHRVVGPRSDRKLARMNRFNWFIFICILSSIAIIIADDPIDRLLAMTTGDTKKQDILGDIDYVITIIFVVEQSLRILADGFFFTPTAYLRDLWNCTDLFIVLMSCFMTFTHIDHLYNVSRTVRAASCLRVLRIVRYFEGVSAMFKAIAKALPKMVVALLMTALLFWPFAIYGVNIYAGYFYLCNDHGVLTKSECVGEFMSVVNEDTDDEILLPRIWSNPYDYSFDSIQAAVLTLFEMASQEGWVQVLQSGRAAPNRIGQQPFIQPDEPNRFNSFYFLLFMLIGSIVFVQIFIGVILETFKAWNGISLLTVEQRRWLDLRRQLRMIRPTATPIRPQNPIRAFCYDLVNEKKGFLWKIMTTVLALNVCLIASQHYAQPQTLTDIQDVSYFAFLGLYSVEIVIKLLGYGFHKWRLSRWNLYDLAITALALITLAPRFIGHELWTLRLENFLLITISFRLAQRVDSLQVLFRALVIALGSILNITAVFMVVFTVYAIMFRELFGMTRLGPSTTGIANFDSFGNTMLMLIRMTTGENWDFVMHDMMVEPPYCTPIRTSYLDSDCGSRPWAFFMFLSFYVVCTYILLNMFIAVIISNFSFAYQQDSVTTLITREDLRNFKMTWARFDPRGTGYIDVNDLSKFLRSLEGRFCTRVYAKPEYSIPSLVKLYVSIPTASVPRPSTTIEGNANPIVSSSPSINNGSASHRSVRGLGAVRRMSRLSVSPNMTSNSPGQQAASPLPKAVPNTTTGPEESDELGVKPTKMDAKLDISGLQQILSKIDTIDVFRRRKNFNLIYKEALATCTDRGISFYSILDILSFTLVDTEHALGMNEFLKRNERVKVVKSAVARETIHNLLLTIVARRSFLKQRRAKQNARLRPEVPRIVIDTSIGNERSFRQDQGPDTSPLLTSTSPSGRSSFLSSPVVDFSKGHHHTDDDVSPIMMSGYSINTMLSTNSNDSNGWDLYERDSFSRLSGQSDGFDFMAEPRVGLSSSPFTVDGSTWFNMLQEQIQEQDEALANNNLSSP</sequence>
<feature type="region of interest" description="Disordered" evidence="17">
    <location>
        <begin position="333"/>
        <end position="411"/>
    </location>
</feature>
<feature type="transmembrane region" description="Helical" evidence="18">
    <location>
        <begin position="910"/>
        <end position="928"/>
    </location>
</feature>
<dbReference type="Gene3D" id="1.10.287.70">
    <property type="match status" value="4"/>
</dbReference>
<evidence type="ECO:0000256" key="5">
    <source>
        <dbReference type="ARBA" id="ARBA00022568"/>
    </source>
</evidence>
<dbReference type="GO" id="GO:0008331">
    <property type="term" value="F:high voltage-gated calcium channel activity"/>
    <property type="evidence" value="ECO:0007669"/>
    <property type="project" value="TreeGrafter"/>
</dbReference>
<dbReference type="STRING" id="64571.A0A1Y2GSS3"/>
<feature type="transmembrane region" description="Helical" evidence="18">
    <location>
        <begin position="798"/>
        <end position="826"/>
    </location>
</feature>
<feature type="transmembrane region" description="Helical" evidence="18">
    <location>
        <begin position="446"/>
        <end position="465"/>
    </location>
</feature>
<dbReference type="Gene3D" id="1.10.238.10">
    <property type="entry name" value="EF-hand"/>
    <property type="match status" value="1"/>
</dbReference>
<dbReference type="InterPro" id="IPR027359">
    <property type="entry name" value="Volt_channel_dom_sf"/>
</dbReference>
<evidence type="ECO:0000256" key="16">
    <source>
        <dbReference type="ARBA" id="ARBA00067459"/>
    </source>
</evidence>
<keyword evidence="8" id="KW-0106">Calcium</keyword>
<dbReference type="GO" id="GO:0005891">
    <property type="term" value="C:voltage-gated calcium channel complex"/>
    <property type="evidence" value="ECO:0007669"/>
    <property type="project" value="TreeGrafter"/>
</dbReference>
<feature type="compositionally biased region" description="Polar residues" evidence="17">
    <location>
        <begin position="35"/>
        <end position="50"/>
    </location>
</feature>
<keyword evidence="14" id="KW-0407">Ion channel</keyword>
<feature type="compositionally biased region" description="Polar residues" evidence="17">
    <location>
        <begin position="365"/>
        <end position="393"/>
    </location>
</feature>
<feature type="transmembrane region" description="Helical" evidence="18">
    <location>
        <begin position="1004"/>
        <end position="1026"/>
    </location>
</feature>
<keyword evidence="4" id="KW-0597">Phosphoprotein</keyword>
<dbReference type="Gene3D" id="1.20.120.350">
    <property type="entry name" value="Voltage-gated potassium channels. Chain C"/>
    <property type="match status" value="3"/>
</dbReference>
<keyword evidence="21" id="KW-1185">Reference proteome</keyword>
<feature type="transmembrane region" description="Helical" evidence="18">
    <location>
        <begin position="1889"/>
        <end position="1914"/>
    </location>
</feature>
<dbReference type="SUPFAM" id="SSF81324">
    <property type="entry name" value="Voltage-gated potassium channels"/>
    <property type="match status" value="4"/>
</dbReference>
<feature type="transmembrane region" description="Helical" evidence="18">
    <location>
        <begin position="1710"/>
        <end position="1728"/>
    </location>
</feature>
<feature type="compositionally biased region" description="Low complexity" evidence="17">
    <location>
        <begin position="95"/>
        <end position="113"/>
    </location>
</feature>
<name>A0A1Y2GSS3_9FUNG</name>
<dbReference type="PROSITE" id="PS50222">
    <property type="entry name" value="EF_HAND_2"/>
    <property type="match status" value="1"/>
</dbReference>
<feature type="transmembrane region" description="Helical" evidence="18">
    <location>
        <begin position="949"/>
        <end position="966"/>
    </location>
</feature>
<dbReference type="InterPro" id="IPR002048">
    <property type="entry name" value="EF_hand_dom"/>
</dbReference>
<evidence type="ECO:0000259" key="19">
    <source>
        <dbReference type="PROSITE" id="PS50222"/>
    </source>
</evidence>
<dbReference type="PANTHER" id="PTHR45628:SF7">
    <property type="entry name" value="VOLTAGE-DEPENDENT CALCIUM CHANNEL TYPE A SUBUNIT ALPHA-1"/>
    <property type="match status" value="1"/>
</dbReference>
<dbReference type="GO" id="GO:0005509">
    <property type="term" value="F:calcium ion binding"/>
    <property type="evidence" value="ECO:0007669"/>
    <property type="project" value="InterPro"/>
</dbReference>
<dbReference type="InterPro" id="IPR005821">
    <property type="entry name" value="Ion_trans_dom"/>
</dbReference>
<evidence type="ECO:0000256" key="15">
    <source>
        <dbReference type="ARBA" id="ARBA00061395"/>
    </source>
</evidence>
<dbReference type="PANTHER" id="PTHR45628">
    <property type="entry name" value="VOLTAGE-DEPENDENT CALCIUM CHANNEL TYPE A SUBUNIT ALPHA-1"/>
    <property type="match status" value="1"/>
</dbReference>
<accession>A0A1Y2GSS3</accession>
<dbReference type="EMBL" id="MCFF01000011">
    <property type="protein sequence ID" value="ORZ21844.1"/>
    <property type="molecule type" value="Genomic_DNA"/>
</dbReference>
<protein>
    <recommendedName>
        <fullName evidence="16">Calcium-channel protein CCH1</fullName>
    </recommendedName>
</protein>
<evidence type="ECO:0000313" key="21">
    <source>
        <dbReference type="Proteomes" id="UP000193648"/>
    </source>
</evidence>
<dbReference type="RefSeq" id="XP_021883095.1">
    <property type="nucleotide sequence ID" value="XM_022029939.1"/>
</dbReference>
<evidence type="ECO:0000313" key="20">
    <source>
        <dbReference type="EMBL" id="ORZ21844.1"/>
    </source>
</evidence>
<dbReference type="InParanoid" id="A0A1Y2GSS3"/>
<evidence type="ECO:0000256" key="7">
    <source>
        <dbReference type="ARBA" id="ARBA00022692"/>
    </source>
</evidence>
<feature type="transmembrane region" description="Helical" evidence="18">
    <location>
        <begin position="1076"/>
        <end position="1103"/>
    </location>
</feature>
<gene>
    <name evidence="20" type="ORF">BCR41DRAFT_420766</name>
</gene>
<evidence type="ECO:0000256" key="9">
    <source>
        <dbReference type="ARBA" id="ARBA00022882"/>
    </source>
</evidence>
<keyword evidence="12 18" id="KW-0472">Membrane</keyword>
<keyword evidence="9" id="KW-0851">Voltage-gated channel</keyword>
<feature type="transmembrane region" description="Helical" evidence="18">
    <location>
        <begin position="1794"/>
        <end position="1819"/>
    </location>
</feature>
<dbReference type="Pfam" id="PF00520">
    <property type="entry name" value="Ion_trans"/>
    <property type="match status" value="4"/>
</dbReference>
<evidence type="ECO:0000256" key="18">
    <source>
        <dbReference type="SAM" id="Phobius"/>
    </source>
</evidence>
<keyword evidence="13" id="KW-0325">Glycoprotein</keyword>
<evidence type="ECO:0000256" key="2">
    <source>
        <dbReference type="ARBA" id="ARBA00022448"/>
    </source>
</evidence>
<feature type="region of interest" description="Disordered" evidence="17">
    <location>
        <begin position="2210"/>
        <end position="2257"/>
    </location>
</feature>
<feature type="transmembrane region" description="Helical" evidence="18">
    <location>
        <begin position="477"/>
        <end position="501"/>
    </location>
</feature>
<comment type="subcellular location">
    <subcellularLocation>
        <location evidence="1">Cell membrane</location>
        <topology evidence="1">Multi-pass membrane protein</topology>
    </subcellularLocation>
</comment>
<feature type="region of interest" description="Disordered" evidence="17">
    <location>
        <begin position="296"/>
        <end position="320"/>
    </location>
</feature>
<feature type="region of interest" description="Disordered" evidence="17">
    <location>
        <begin position="95"/>
        <end position="255"/>
    </location>
</feature>
<dbReference type="InterPro" id="IPR050599">
    <property type="entry name" value="VDCC_alpha-1_subunit"/>
</dbReference>
<keyword evidence="5" id="KW-0109">Calcium transport</keyword>
<feature type="transmembrane region" description="Helical" evidence="18">
    <location>
        <begin position="1344"/>
        <end position="1361"/>
    </location>
</feature>
<keyword evidence="3" id="KW-1003">Cell membrane</keyword>
<keyword evidence="10 18" id="KW-1133">Transmembrane helix</keyword>
<feature type="transmembrane region" description="Helical" evidence="18">
    <location>
        <begin position="1740"/>
        <end position="1759"/>
    </location>
</feature>
<feature type="transmembrane region" description="Helical" evidence="18">
    <location>
        <begin position="1599"/>
        <end position="1621"/>
    </location>
</feature>
<feature type="transmembrane region" description="Helical" evidence="18">
    <location>
        <begin position="879"/>
        <end position="898"/>
    </location>
</feature>
<feature type="transmembrane region" description="Helical" evidence="18">
    <location>
        <begin position="607"/>
        <end position="629"/>
    </location>
</feature>
<feature type="transmembrane region" description="Helical" evidence="18">
    <location>
        <begin position="1677"/>
        <end position="1698"/>
    </location>
</feature>
<feature type="compositionally biased region" description="Polar residues" evidence="17">
    <location>
        <begin position="2041"/>
        <end position="2055"/>
    </location>
</feature>
<feature type="compositionally biased region" description="Polar residues" evidence="17">
    <location>
        <begin position="304"/>
        <end position="318"/>
    </location>
</feature>
<keyword evidence="6" id="KW-0107">Calcium channel</keyword>
<feature type="domain" description="EF-hand" evidence="19">
    <location>
        <begin position="1933"/>
        <end position="1968"/>
    </location>
</feature>
<keyword evidence="2" id="KW-0813">Transport</keyword>
<evidence type="ECO:0000256" key="1">
    <source>
        <dbReference type="ARBA" id="ARBA00004651"/>
    </source>
</evidence>
<evidence type="ECO:0000256" key="12">
    <source>
        <dbReference type="ARBA" id="ARBA00023136"/>
    </source>
</evidence>
<proteinExistence type="inferred from homology"/>
<feature type="compositionally biased region" description="Polar residues" evidence="17">
    <location>
        <begin position="9"/>
        <end position="28"/>
    </location>
</feature>
<keyword evidence="11" id="KW-0406">Ion transport</keyword>
<feature type="compositionally biased region" description="Polar residues" evidence="17">
    <location>
        <begin position="217"/>
        <end position="233"/>
    </location>
</feature>
<dbReference type="FunFam" id="1.10.287.70:FF:000093">
    <property type="entry name" value="Calcium channel subunit Cch1"/>
    <property type="match status" value="1"/>
</dbReference>
<dbReference type="Proteomes" id="UP000193648">
    <property type="component" value="Unassembled WGS sequence"/>
</dbReference>
<evidence type="ECO:0000256" key="4">
    <source>
        <dbReference type="ARBA" id="ARBA00022553"/>
    </source>
</evidence>
<evidence type="ECO:0000256" key="17">
    <source>
        <dbReference type="SAM" id="MobiDB-lite"/>
    </source>
</evidence>
<feature type="region of interest" description="Disordered" evidence="17">
    <location>
        <begin position="2041"/>
        <end position="2077"/>
    </location>
</feature>
<dbReference type="GO" id="GO:0098703">
    <property type="term" value="P:calcium ion import across plasma membrane"/>
    <property type="evidence" value="ECO:0007669"/>
    <property type="project" value="TreeGrafter"/>
</dbReference>
<keyword evidence="7 18" id="KW-0812">Transmembrane</keyword>
<feature type="transmembrane region" description="Helical" evidence="18">
    <location>
        <begin position="1480"/>
        <end position="1507"/>
    </location>
</feature>
<evidence type="ECO:0000256" key="10">
    <source>
        <dbReference type="ARBA" id="ARBA00022989"/>
    </source>
</evidence>
<evidence type="ECO:0000256" key="14">
    <source>
        <dbReference type="ARBA" id="ARBA00023303"/>
    </source>
</evidence>
<evidence type="ECO:0000256" key="8">
    <source>
        <dbReference type="ARBA" id="ARBA00022837"/>
    </source>
</evidence>
<feature type="compositionally biased region" description="Polar residues" evidence="17">
    <location>
        <begin position="148"/>
        <end position="159"/>
    </location>
</feature>
<feature type="compositionally biased region" description="Gly residues" evidence="17">
    <location>
        <begin position="239"/>
        <end position="253"/>
    </location>
</feature>
<evidence type="ECO:0000256" key="13">
    <source>
        <dbReference type="ARBA" id="ARBA00023180"/>
    </source>
</evidence>
<comment type="similarity">
    <text evidence="15">Belongs to the calcium channel alpha-1 subunit (TC 1.A.1.11) family.</text>
</comment>
<comment type="caution">
    <text evidence="20">The sequence shown here is derived from an EMBL/GenBank/DDBJ whole genome shotgun (WGS) entry which is preliminary data.</text>
</comment>
<dbReference type="GeneID" id="33571782"/>
<feature type="compositionally biased region" description="Low complexity" evidence="17">
    <location>
        <begin position="2222"/>
        <end position="2241"/>
    </location>
</feature>
<feature type="region of interest" description="Disordered" evidence="17">
    <location>
        <begin position="1"/>
        <end position="63"/>
    </location>
</feature>
<organism evidence="20 21">
    <name type="scientific">Lobosporangium transversale</name>
    <dbReference type="NCBI Taxonomy" id="64571"/>
    <lineage>
        <taxon>Eukaryota</taxon>
        <taxon>Fungi</taxon>
        <taxon>Fungi incertae sedis</taxon>
        <taxon>Mucoromycota</taxon>
        <taxon>Mortierellomycotina</taxon>
        <taxon>Mortierellomycetes</taxon>
        <taxon>Mortierellales</taxon>
        <taxon>Mortierellaceae</taxon>
        <taxon>Lobosporangium</taxon>
    </lineage>
</organism>